<evidence type="ECO:0000313" key="3">
    <source>
        <dbReference type="EMBL" id="BFG69609.1"/>
    </source>
</evidence>
<dbReference type="AlphaFoldDB" id="A0AAT9GG57"/>
<gene>
    <name evidence="3" type="ORF">KACHI17_04900</name>
</gene>
<organism evidence="3">
    <name type="scientific">Sediminibacterium sp. KACHI17</name>
    <dbReference type="NCBI Taxonomy" id="1751071"/>
    <lineage>
        <taxon>Bacteria</taxon>
        <taxon>Pseudomonadati</taxon>
        <taxon>Bacteroidota</taxon>
        <taxon>Chitinophagia</taxon>
        <taxon>Chitinophagales</taxon>
        <taxon>Chitinophagaceae</taxon>
        <taxon>Sediminibacterium</taxon>
    </lineage>
</organism>
<reference evidence="3" key="1">
    <citation type="submission" date="2024-02" db="EMBL/GenBank/DDBJ databases">
        <title>Sediminibacterium planktonica sp. nov. and Sediminibacterium longus sp. nov., isolated from surface lake and river water.</title>
        <authorList>
            <person name="Watanabe K."/>
            <person name="Takemine S."/>
            <person name="Ishii Y."/>
            <person name="Ogata Y."/>
            <person name="Shindo C."/>
            <person name="Suda W."/>
        </authorList>
    </citation>
    <scope>NUCLEOTIDE SEQUENCE</scope>
    <source>
        <strain evidence="3">KACHI17</strain>
    </source>
</reference>
<sequence length="296" mass="31801">MSVINRSHRRQKKSDWNAEGTVQEILNKPIPLKGDKGDQGIQGIQGVKGDKGDQGIQGIQGVKGDKGDQGIQGIQGIKGDKGDQGIQGIQGVKGDKGDQGIQGIQGVKGDKGDKGDPGSSSAISDELMIGFPASYKASLFKFHMESFLELMFFQGEGFYPAFEFHENGDFTSFGNISAANFGSGSYSPTLSYTNGSATPYADFHWTRVGDIVRVTGHLLANAVSGTSHYCKISLPIESEFTLPEDVSGCSVTALRQACPIIAHVIDNVAYLQIDTTSTGNYRFIVDFTYKIKTQLI</sequence>
<proteinExistence type="predicted"/>
<dbReference type="InterPro" id="IPR050938">
    <property type="entry name" value="Collagen_Structural_Proteins"/>
</dbReference>
<dbReference type="Gene3D" id="1.20.5.320">
    <property type="entry name" value="6-Phosphogluconate Dehydrogenase, domain 3"/>
    <property type="match status" value="1"/>
</dbReference>
<feature type="region of interest" description="Disordered" evidence="2">
    <location>
        <begin position="1"/>
        <end position="122"/>
    </location>
</feature>
<evidence type="ECO:0000256" key="2">
    <source>
        <dbReference type="SAM" id="MobiDB-lite"/>
    </source>
</evidence>
<dbReference type="RefSeq" id="WP_353549922.1">
    <property type="nucleotide sequence ID" value="NZ_AP029612.1"/>
</dbReference>
<dbReference type="Pfam" id="PF01391">
    <property type="entry name" value="Collagen"/>
    <property type="match status" value="1"/>
</dbReference>
<evidence type="ECO:0000256" key="1">
    <source>
        <dbReference type="ARBA" id="ARBA00022737"/>
    </source>
</evidence>
<protein>
    <recommendedName>
        <fullName evidence="4">Collagen-like protein</fullName>
    </recommendedName>
</protein>
<dbReference type="InterPro" id="IPR008160">
    <property type="entry name" value="Collagen"/>
</dbReference>
<dbReference type="PANTHER" id="PTHR37456:SF3">
    <property type="entry name" value="COLLAGEN ALPHA-1(XXV) CHAIN"/>
    <property type="match status" value="1"/>
</dbReference>
<dbReference type="EMBL" id="AP029612">
    <property type="protein sequence ID" value="BFG69609.1"/>
    <property type="molecule type" value="Genomic_DNA"/>
</dbReference>
<evidence type="ECO:0008006" key="4">
    <source>
        <dbReference type="Google" id="ProtNLM"/>
    </source>
</evidence>
<dbReference type="PANTHER" id="PTHR37456">
    <property type="entry name" value="SI:CH211-266K2.1"/>
    <property type="match status" value="1"/>
</dbReference>
<keyword evidence="1" id="KW-0677">Repeat</keyword>
<name>A0AAT9GG57_9BACT</name>
<accession>A0AAT9GG57</accession>
<feature type="compositionally biased region" description="Basic residues" evidence="2">
    <location>
        <begin position="1"/>
        <end position="12"/>
    </location>
</feature>